<proteinExistence type="predicted"/>
<reference evidence="3" key="1">
    <citation type="submission" date="2016-07" db="EMBL/GenBank/DDBJ databases">
        <authorList>
            <person name="Florea S."/>
            <person name="Webb J.S."/>
            <person name="Jaromczyk J."/>
            <person name="Schardl C.L."/>
        </authorList>
    </citation>
    <scope>NUCLEOTIDE SEQUENCE [LARGE SCALE GENOMIC DNA]</scope>
    <source>
        <strain evidence="3">CDC-D5610</strain>
    </source>
</reference>
<dbReference type="AlphaFoldDB" id="A0A222P193"/>
<keyword evidence="3" id="KW-1185">Reference proteome</keyword>
<gene>
    <name evidence="2" type="ORF">clem_05410</name>
</gene>
<protein>
    <recommendedName>
        <fullName evidence="4">Ankyrin repeats (3 copies)</fullName>
    </recommendedName>
</protein>
<name>A0A222P193_9GAMM</name>
<evidence type="ECO:0008006" key="4">
    <source>
        <dbReference type="Google" id="ProtNLM"/>
    </source>
</evidence>
<dbReference type="Proteomes" id="UP000201728">
    <property type="component" value="Chromosome"/>
</dbReference>
<dbReference type="KEGG" id="lcd:clem_05410"/>
<keyword evidence="1" id="KW-0472">Membrane</keyword>
<accession>A0A222P193</accession>
<evidence type="ECO:0000313" key="2">
    <source>
        <dbReference type="EMBL" id="ASQ45638.1"/>
    </source>
</evidence>
<dbReference type="EMBL" id="CP016397">
    <property type="protein sequence ID" value="ASQ45638.1"/>
    <property type="molecule type" value="Genomic_DNA"/>
</dbReference>
<sequence length="883" mass="101135">MMNEIIRETIQGYLTEATTTIDQTDLPYSYNGLKKAALQIELEKEVKLLNAMLLSESFEQAFKVRCSLRETDTQETFSFKILPESPANELYWKIAQLVFTPQTTQVMLSILLPSVNTHLQVTIPDELPDTLSKKELRQYHKSWEPQLQTENSLQKFSASPTLKKLNDYLIVENVILDLQDIANLPLRTHSKLQNKLKRLNPALAKTLYDHNTDLASLDADISLFNSAGITPKEAIEQLIQGLWLGSTKFTDSDIATKEATEAVSRFFNYFEALSQEIQEELKALKYDADHTLGYILDTKIKQGECVEESAVYLQAFLRVNDKNKLLHVSPKMSEEELNRLEKKYNFKPSSSRPILNVQKEDLKIPLPPQLIKQALERMTLTPENLIALIINFPPSFYEMLWQSIVLPDPQNNLAELASAIGLGFFTLPQRQATIKAISSHYSRFNLQEPFFHWLLQTEDLVLINETIASWSDDEKIKALKETNQSGETIFDQAIDNLDLLKILLALCSKEQFLEMIRIPDETGQTVLHRFVKKEEALKTVLTFHPDVELVKADLLLLDKKHQTVFHTATCNSKSLETLLALCPEEQRLPILLKQNKEGQTVLDNAIQNPKSLQAALSLLPQSQFIQVVRSPKILTQVLKKPDSLLILLEACPEEQRLEMMQIKTENDPQILQQVFETYHPRKISKLIMLLPMLHRLKAFQSIRANQDSMKLLEIITTVFPHTDIVLMDKIIHEDTSLHNLLQPLKEYGQQLAKEDTEKGETVIKLVNKLNQTINEFYTNIVASDSDEKKGQIFAAFKRDFKIKLHSKDEEMQTHRKKWKPILANILLGIGTFGTAFLAMLIKAATGYYSGKLHFNNVCFFAHTQREQQIEATQQRLDSLDCML</sequence>
<keyword evidence="1" id="KW-1133">Transmembrane helix</keyword>
<evidence type="ECO:0000313" key="3">
    <source>
        <dbReference type="Proteomes" id="UP000201728"/>
    </source>
</evidence>
<dbReference type="Gene3D" id="1.25.40.20">
    <property type="entry name" value="Ankyrin repeat-containing domain"/>
    <property type="match status" value="1"/>
</dbReference>
<dbReference type="OrthoDB" id="5654450at2"/>
<organism evidence="2 3">
    <name type="scientific">Legionella clemsonensis</name>
    <dbReference type="NCBI Taxonomy" id="1867846"/>
    <lineage>
        <taxon>Bacteria</taxon>
        <taxon>Pseudomonadati</taxon>
        <taxon>Pseudomonadota</taxon>
        <taxon>Gammaproteobacteria</taxon>
        <taxon>Legionellales</taxon>
        <taxon>Legionellaceae</taxon>
        <taxon>Legionella</taxon>
    </lineage>
</organism>
<feature type="transmembrane region" description="Helical" evidence="1">
    <location>
        <begin position="821"/>
        <end position="841"/>
    </location>
</feature>
<dbReference type="RefSeq" id="WP_094090677.1">
    <property type="nucleotide sequence ID" value="NZ_CP016397.1"/>
</dbReference>
<keyword evidence="1" id="KW-0812">Transmembrane</keyword>
<dbReference type="InterPro" id="IPR036770">
    <property type="entry name" value="Ankyrin_rpt-contain_sf"/>
</dbReference>
<evidence type="ECO:0000256" key="1">
    <source>
        <dbReference type="SAM" id="Phobius"/>
    </source>
</evidence>